<dbReference type="InterPro" id="IPR042089">
    <property type="entry name" value="Peptidase_M13_dom_2"/>
</dbReference>
<gene>
    <name evidence="2" type="ORF">EG68_02796</name>
</gene>
<dbReference type="Gene3D" id="1.10.1380.10">
    <property type="entry name" value="Neutral endopeptidase , domain2"/>
    <property type="match status" value="1"/>
</dbReference>
<comment type="caution">
    <text evidence="2">The sequence shown here is derived from an EMBL/GenBank/DDBJ whole genome shotgun (WGS) entry which is preliminary data.</text>
</comment>
<protein>
    <recommendedName>
        <fullName evidence="1">Peptidase M13 N-terminal domain-containing protein</fullName>
    </recommendedName>
</protein>
<evidence type="ECO:0000313" key="3">
    <source>
        <dbReference type="Proteomes" id="UP000822476"/>
    </source>
</evidence>
<keyword evidence="3" id="KW-1185">Reference proteome</keyword>
<dbReference type="Pfam" id="PF05649">
    <property type="entry name" value="Peptidase_M13_N"/>
    <property type="match status" value="1"/>
</dbReference>
<evidence type="ECO:0000313" key="2">
    <source>
        <dbReference type="EMBL" id="KAF7259824.1"/>
    </source>
</evidence>
<evidence type="ECO:0000259" key="1">
    <source>
        <dbReference type="Pfam" id="PF05649"/>
    </source>
</evidence>
<proteinExistence type="predicted"/>
<dbReference type="GO" id="GO:0006508">
    <property type="term" value="P:proteolysis"/>
    <property type="evidence" value="ECO:0007669"/>
    <property type="project" value="InterPro"/>
</dbReference>
<dbReference type="EMBL" id="JTDE01001020">
    <property type="protein sequence ID" value="KAF7259824.1"/>
    <property type="molecule type" value="Genomic_DNA"/>
</dbReference>
<organism evidence="2 3">
    <name type="scientific">Paragonimus skrjabini miyazakii</name>
    <dbReference type="NCBI Taxonomy" id="59628"/>
    <lineage>
        <taxon>Eukaryota</taxon>
        <taxon>Metazoa</taxon>
        <taxon>Spiralia</taxon>
        <taxon>Lophotrochozoa</taxon>
        <taxon>Platyhelminthes</taxon>
        <taxon>Trematoda</taxon>
        <taxon>Digenea</taxon>
        <taxon>Plagiorchiida</taxon>
        <taxon>Troglotremata</taxon>
        <taxon>Troglotrematidae</taxon>
        <taxon>Paragonimus</taxon>
    </lineage>
</organism>
<sequence length="323" mass="37558">MVDLDTLIQPELPSLADLEVYLQSIATPGSKGQEFYFYVTHLLQLTSGIKPSDSAGYNAMLSTTGRPSILPRAISVLSQLRMLGRNPRRDLVRPIRMTVRELMRKSQQAVNFPRYFGAMMSDNRSFVIPRDLTVWVADVEYYERLGNFLSRTSFNDLQDYVTFCILHKYAGFVYKHIAKLKRKLLEHLAESFEMQHVEQWPVLLELASPGLRTLILQQWNWRYIEKSTEMIRKYVFQPLLMEFKTLANLVLFSPQEQRELDFKLASMKMTIIESNVGHLMDVFYDQWKFQTNGSLLNQIVDFNTFISLKGLSPTFSVIWDDPG</sequence>
<reference evidence="2" key="1">
    <citation type="submission" date="2019-07" db="EMBL/GenBank/DDBJ databases">
        <title>Annotation for the trematode Paragonimus miyazaki's.</title>
        <authorList>
            <person name="Choi Y.-J."/>
        </authorList>
    </citation>
    <scope>NUCLEOTIDE SEQUENCE</scope>
    <source>
        <strain evidence="2">Japan</strain>
    </source>
</reference>
<dbReference type="SUPFAM" id="SSF55486">
    <property type="entry name" value="Metalloproteases ('zincins'), catalytic domain"/>
    <property type="match status" value="1"/>
</dbReference>
<accession>A0A8S9YZ40</accession>
<name>A0A8S9YZ40_9TREM</name>
<feature type="domain" description="Peptidase M13 N-terminal" evidence="1">
    <location>
        <begin position="88"/>
        <end position="192"/>
    </location>
</feature>
<dbReference type="Proteomes" id="UP000822476">
    <property type="component" value="Unassembled WGS sequence"/>
</dbReference>
<dbReference type="InterPro" id="IPR008753">
    <property type="entry name" value="Peptidase_M13_N"/>
</dbReference>
<dbReference type="AlphaFoldDB" id="A0A8S9YZ40"/>
<dbReference type="OrthoDB" id="6270419at2759"/>